<proteinExistence type="predicted"/>
<evidence type="ECO:0000313" key="1">
    <source>
        <dbReference type="EMBL" id="PTQ49328.1"/>
    </source>
</evidence>
<sequence length="99" mass="11498">MKDKEEMWGEEEDSDVETSTAFSGFCENHVRSLSQVEDLRHRLVVDARGRPDERPMVQKFRSLHVNVLHRLHHRRHDAPALVSAFLRRSRAGDGCPRPL</sequence>
<name>A0A2R6XT89_MARPO</name>
<evidence type="ECO:0000313" key="2">
    <source>
        <dbReference type="Proteomes" id="UP000244005"/>
    </source>
</evidence>
<dbReference type="AlphaFoldDB" id="A0A2R6XT89"/>
<dbReference type="Proteomes" id="UP000244005">
    <property type="component" value="Unassembled WGS sequence"/>
</dbReference>
<organism evidence="1 2">
    <name type="scientific">Marchantia polymorpha</name>
    <name type="common">Common liverwort</name>
    <name type="synonym">Marchantia aquatica</name>
    <dbReference type="NCBI Taxonomy" id="3197"/>
    <lineage>
        <taxon>Eukaryota</taxon>
        <taxon>Viridiplantae</taxon>
        <taxon>Streptophyta</taxon>
        <taxon>Embryophyta</taxon>
        <taxon>Marchantiophyta</taxon>
        <taxon>Marchantiopsida</taxon>
        <taxon>Marchantiidae</taxon>
        <taxon>Marchantiales</taxon>
        <taxon>Marchantiaceae</taxon>
        <taxon>Marchantia</taxon>
    </lineage>
</organism>
<keyword evidence="2" id="KW-1185">Reference proteome</keyword>
<reference evidence="2" key="1">
    <citation type="journal article" date="2017" name="Cell">
        <title>Insights into land plant evolution garnered from the Marchantia polymorpha genome.</title>
        <authorList>
            <person name="Bowman J.L."/>
            <person name="Kohchi T."/>
            <person name="Yamato K.T."/>
            <person name="Jenkins J."/>
            <person name="Shu S."/>
            <person name="Ishizaki K."/>
            <person name="Yamaoka S."/>
            <person name="Nishihama R."/>
            <person name="Nakamura Y."/>
            <person name="Berger F."/>
            <person name="Adam C."/>
            <person name="Aki S.S."/>
            <person name="Althoff F."/>
            <person name="Araki T."/>
            <person name="Arteaga-Vazquez M.A."/>
            <person name="Balasubrmanian S."/>
            <person name="Barry K."/>
            <person name="Bauer D."/>
            <person name="Boehm C.R."/>
            <person name="Briginshaw L."/>
            <person name="Caballero-Perez J."/>
            <person name="Catarino B."/>
            <person name="Chen F."/>
            <person name="Chiyoda S."/>
            <person name="Chovatia M."/>
            <person name="Davies K.M."/>
            <person name="Delmans M."/>
            <person name="Demura T."/>
            <person name="Dierschke T."/>
            <person name="Dolan L."/>
            <person name="Dorantes-Acosta A.E."/>
            <person name="Eklund D.M."/>
            <person name="Florent S.N."/>
            <person name="Flores-Sandoval E."/>
            <person name="Fujiyama A."/>
            <person name="Fukuzawa H."/>
            <person name="Galik B."/>
            <person name="Grimanelli D."/>
            <person name="Grimwood J."/>
            <person name="Grossniklaus U."/>
            <person name="Hamada T."/>
            <person name="Haseloff J."/>
            <person name="Hetherington A.J."/>
            <person name="Higo A."/>
            <person name="Hirakawa Y."/>
            <person name="Hundley H.N."/>
            <person name="Ikeda Y."/>
            <person name="Inoue K."/>
            <person name="Inoue S.I."/>
            <person name="Ishida S."/>
            <person name="Jia Q."/>
            <person name="Kakita M."/>
            <person name="Kanazawa T."/>
            <person name="Kawai Y."/>
            <person name="Kawashima T."/>
            <person name="Kennedy M."/>
            <person name="Kinose K."/>
            <person name="Kinoshita T."/>
            <person name="Kohara Y."/>
            <person name="Koide E."/>
            <person name="Komatsu K."/>
            <person name="Kopischke S."/>
            <person name="Kubo M."/>
            <person name="Kyozuka J."/>
            <person name="Lagercrantz U."/>
            <person name="Lin S.S."/>
            <person name="Lindquist E."/>
            <person name="Lipzen A.M."/>
            <person name="Lu C.W."/>
            <person name="De Luna E."/>
            <person name="Martienssen R.A."/>
            <person name="Minamino N."/>
            <person name="Mizutani M."/>
            <person name="Mizutani M."/>
            <person name="Mochizuki N."/>
            <person name="Monte I."/>
            <person name="Mosher R."/>
            <person name="Nagasaki H."/>
            <person name="Nakagami H."/>
            <person name="Naramoto S."/>
            <person name="Nishitani K."/>
            <person name="Ohtani M."/>
            <person name="Okamoto T."/>
            <person name="Okumura M."/>
            <person name="Phillips J."/>
            <person name="Pollak B."/>
            <person name="Reinders A."/>
            <person name="Rovekamp M."/>
            <person name="Sano R."/>
            <person name="Sawa S."/>
            <person name="Schmid M.W."/>
            <person name="Shirakawa M."/>
            <person name="Solano R."/>
            <person name="Spunde A."/>
            <person name="Suetsugu N."/>
            <person name="Sugano S."/>
            <person name="Sugiyama A."/>
            <person name="Sun R."/>
            <person name="Suzuki Y."/>
            <person name="Takenaka M."/>
            <person name="Takezawa D."/>
            <person name="Tomogane H."/>
            <person name="Tsuzuki M."/>
            <person name="Ueda T."/>
            <person name="Umeda M."/>
            <person name="Ward J.M."/>
            <person name="Watanabe Y."/>
            <person name="Yazaki K."/>
            <person name="Yokoyama R."/>
            <person name="Yoshitake Y."/>
            <person name="Yotsui I."/>
            <person name="Zachgo S."/>
            <person name="Schmutz J."/>
        </authorList>
    </citation>
    <scope>NUCLEOTIDE SEQUENCE [LARGE SCALE GENOMIC DNA]</scope>
    <source>
        <strain evidence="2">Tak-1</strain>
    </source>
</reference>
<accession>A0A2R6XT89</accession>
<dbReference type="Gramene" id="Mp7g11910.1">
    <property type="protein sequence ID" value="Mp7g11910.1.cds1"/>
    <property type="gene ID" value="Mp7g11910"/>
</dbReference>
<protein>
    <submittedName>
        <fullName evidence="1">Uncharacterized protein</fullName>
    </submittedName>
</protein>
<gene>
    <name evidence="1" type="ORF">MARPO_0003s0202</name>
</gene>
<dbReference type="EMBL" id="KZ772675">
    <property type="protein sequence ID" value="PTQ49328.1"/>
    <property type="molecule type" value="Genomic_DNA"/>
</dbReference>